<organism evidence="1 2">
    <name type="scientific">Larinioides sclopetarius</name>
    <dbReference type="NCBI Taxonomy" id="280406"/>
    <lineage>
        <taxon>Eukaryota</taxon>
        <taxon>Metazoa</taxon>
        <taxon>Ecdysozoa</taxon>
        <taxon>Arthropoda</taxon>
        <taxon>Chelicerata</taxon>
        <taxon>Arachnida</taxon>
        <taxon>Araneae</taxon>
        <taxon>Araneomorphae</taxon>
        <taxon>Entelegynae</taxon>
        <taxon>Araneoidea</taxon>
        <taxon>Araneidae</taxon>
        <taxon>Larinioides</taxon>
    </lineage>
</organism>
<evidence type="ECO:0000313" key="1">
    <source>
        <dbReference type="EMBL" id="CAL1279207.1"/>
    </source>
</evidence>
<reference evidence="1 2" key="1">
    <citation type="submission" date="2024-04" db="EMBL/GenBank/DDBJ databases">
        <authorList>
            <person name="Rising A."/>
            <person name="Reimegard J."/>
            <person name="Sonavane S."/>
            <person name="Akerstrom W."/>
            <person name="Nylinder S."/>
            <person name="Hedman E."/>
            <person name="Kallberg Y."/>
        </authorList>
    </citation>
    <scope>NUCLEOTIDE SEQUENCE [LARGE SCALE GENOMIC DNA]</scope>
</reference>
<comment type="caution">
    <text evidence="1">The sequence shown here is derived from an EMBL/GenBank/DDBJ whole genome shotgun (WGS) entry which is preliminary data.</text>
</comment>
<dbReference type="AlphaFoldDB" id="A0AAV2A5D8"/>
<gene>
    <name evidence="1" type="ORF">LARSCL_LOCUS10214</name>
</gene>
<proteinExistence type="predicted"/>
<sequence length="31" mass="3340">MHTVANSCFSKSPTRSAGFRVSLEEVSKEPG</sequence>
<protein>
    <submittedName>
        <fullName evidence="1">Uncharacterized protein</fullName>
    </submittedName>
</protein>
<accession>A0AAV2A5D8</accession>
<dbReference type="EMBL" id="CAXIEN010000119">
    <property type="protein sequence ID" value="CAL1279207.1"/>
    <property type="molecule type" value="Genomic_DNA"/>
</dbReference>
<evidence type="ECO:0000313" key="2">
    <source>
        <dbReference type="Proteomes" id="UP001497382"/>
    </source>
</evidence>
<keyword evidence="2" id="KW-1185">Reference proteome</keyword>
<dbReference type="Proteomes" id="UP001497382">
    <property type="component" value="Unassembled WGS sequence"/>
</dbReference>
<name>A0AAV2A5D8_9ARAC</name>